<keyword evidence="2" id="KW-1185">Reference proteome</keyword>
<dbReference type="Proteomes" id="UP000003803">
    <property type="component" value="Unassembled WGS sequence"/>
</dbReference>
<evidence type="ECO:0000313" key="1">
    <source>
        <dbReference type="EMBL" id="EDS09404.1"/>
    </source>
</evidence>
<reference evidence="1" key="2">
    <citation type="submission" date="2013-09" db="EMBL/GenBank/DDBJ databases">
        <title>Draft genome sequence of Anaerotruncus colihominis(DSM 17241).</title>
        <authorList>
            <person name="Sudarsanam P."/>
            <person name="Ley R."/>
            <person name="Guruge J."/>
            <person name="Turnbaugh P.J."/>
            <person name="Mahowald M."/>
            <person name="Liep D."/>
            <person name="Gordon J."/>
        </authorList>
    </citation>
    <scope>NUCLEOTIDE SEQUENCE</scope>
    <source>
        <strain evidence="1">DSM 17241</strain>
    </source>
</reference>
<sequence>MFLIFLFQIQNPLLIASAPPESLSQRGFRRLLRKNSANLKSG</sequence>
<organism evidence="1 2">
    <name type="scientific">Anaerotruncus colihominis DSM 17241</name>
    <dbReference type="NCBI Taxonomy" id="445972"/>
    <lineage>
        <taxon>Bacteria</taxon>
        <taxon>Bacillati</taxon>
        <taxon>Bacillota</taxon>
        <taxon>Clostridia</taxon>
        <taxon>Eubacteriales</taxon>
        <taxon>Oscillospiraceae</taxon>
        <taxon>Anaerotruncus</taxon>
    </lineage>
</organism>
<gene>
    <name evidence="1" type="ORF">ANACOL_04178</name>
</gene>
<protein>
    <submittedName>
        <fullName evidence="1">Uncharacterized protein</fullName>
    </submittedName>
</protein>
<proteinExistence type="predicted"/>
<dbReference type="AlphaFoldDB" id="B0PGM4"/>
<reference evidence="1" key="1">
    <citation type="submission" date="2007-11" db="EMBL/GenBank/DDBJ databases">
        <authorList>
            <person name="Fulton L."/>
            <person name="Clifton S."/>
            <person name="Fulton B."/>
            <person name="Xu J."/>
            <person name="Minx P."/>
            <person name="Pepin K.H."/>
            <person name="Johnson M."/>
            <person name="Thiruvilangam P."/>
            <person name="Bhonagiri V."/>
            <person name="Nash W.E."/>
            <person name="Mardis E.R."/>
            <person name="Wilson R.K."/>
        </authorList>
    </citation>
    <scope>NUCLEOTIDE SEQUENCE [LARGE SCALE GENOMIC DNA]</scope>
    <source>
        <strain evidence="1">DSM 17241</strain>
    </source>
</reference>
<accession>B0PGM4</accession>
<dbReference type="HOGENOM" id="CLU_3246359_0_0_9"/>
<name>B0PGM4_9FIRM</name>
<comment type="caution">
    <text evidence="1">The sequence shown here is derived from an EMBL/GenBank/DDBJ whole genome shotgun (WGS) entry which is preliminary data.</text>
</comment>
<dbReference type="EMBL" id="ABGD02000030">
    <property type="protein sequence ID" value="EDS09404.1"/>
    <property type="molecule type" value="Genomic_DNA"/>
</dbReference>
<evidence type="ECO:0000313" key="2">
    <source>
        <dbReference type="Proteomes" id="UP000003803"/>
    </source>
</evidence>